<dbReference type="EMBL" id="LZHX01000083">
    <property type="protein sequence ID" value="OBF15025.1"/>
    <property type="molecule type" value="Genomic_DNA"/>
</dbReference>
<dbReference type="AlphaFoldDB" id="A0A1A1X7B9"/>
<comment type="caution">
    <text evidence="1">The sequence shown here is derived from an EMBL/GenBank/DDBJ whole genome shotgun (WGS) entry which is preliminary data.</text>
</comment>
<evidence type="ECO:0000313" key="1">
    <source>
        <dbReference type="EMBL" id="OBF15025.1"/>
    </source>
</evidence>
<evidence type="ECO:0000313" key="2">
    <source>
        <dbReference type="Proteomes" id="UP000093779"/>
    </source>
</evidence>
<protein>
    <submittedName>
        <fullName evidence="1">Uncharacterized protein</fullName>
    </submittedName>
</protein>
<reference evidence="1 2" key="1">
    <citation type="submission" date="2016-06" db="EMBL/GenBank/DDBJ databases">
        <authorList>
            <person name="Kjaerup R.B."/>
            <person name="Dalgaard T.S."/>
            <person name="Juul-Madsen H.R."/>
        </authorList>
    </citation>
    <scope>NUCLEOTIDE SEQUENCE [LARGE SCALE GENOMIC DNA]</scope>
    <source>
        <strain evidence="1 2">ACS1953</strain>
    </source>
</reference>
<sequence length="63" mass="7059">MRASISEPDGTTIELHRRHDNVITISRAVAGSRVTLTLEPALAQLLVDHINDLLEGEQHDMDW</sequence>
<gene>
    <name evidence="1" type="ORF">A5726_22870</name>
</gene>
<name>A0A1A1X7B9_9MYCO</name>
<organism evidence="1 2">
    <name type="scientific">Mycolicibacterium conceptionense</name>
    <dbReference type="NCBI Taxonomy" id="451644"/>
    <lineage>
        <taxon>Bacteria</taxon>
        <taxon>Bacillati</taxon>
        <taxon>Actinomycetota</taxon>
        <taxon>Actinomycetes</taxon>
        <taxon>Mycobacteriales</taxon>
        <taxon>Mycobacteriaceae</taxon>
        <taxon>Mycolicibacterium</taxon>
    </lineage>
</organism>
<proteinExistence type="predicted"/>
<dbReference type="Proteomes" id="UP000093779">
    <property type="component" value="Unassembled WGS sequence"/>
</dbReference>
<accession>A0A1A1X7B9</accession>
<dbReference type="RefSeq" id="WP_064898500.1">
    <property type="nucleotide sequence ID" value="NZ_LZHX01000083.1"/>
</dbReference>